<evidence type="ECO:0000256" key="1">
    <source>
        <dbReference type="SAM" id="MobiDB-lite"/>
    </source>
</evidence>
<feature type="region of interest" description="Disordered" evidence="1">
    <location>
        <begin position="156"/>
        <end position="175"/>
    </location>
</feature>
<organism evidence="2 3">
    <name type="scientific">Parascaris equorum</name>
    <name type="common">Equine roundworm</name>
    <dbReference type="NCBI Taxonomy" id="6256"/>
    <lineage>
        <taxon>Eukaryota</taxon>
        <taxon>Metazoa</taxon>
        <taxon>Ecdysozoa</taxon>
        <taxon>Nematoda</taxon>
        <taxon>Chromadorea</taxon>
        <taxon>Rhabditida</taxon>
        <taxon>Spirurina</taxon>
        <taxon>Ascaridomorpha</taxon>
        <taxon>Ascaridoidea</taxon>
        <taxon>Ascarididae</taxon>
        <taxon>Parascaris</taxon>
    </lineage>
</organism>
<dbReference type="Proteomes" id="UP000887564">
    <property type="component" value="Unplaced"/>
</dbReference>
<evidence type="ECO:0000313" key="2">
    <source>
        <dbReference type="Proteomes" id="UP000887564"/>
    </source>
</evidence>
<evidence type="ECO:0000313" key="3">
    <source>
        <dbReference type="WBParaSite" id="PEQ_0000629101-mRNA-1"/>
    </source>
</evidence>
<protein>
    <submittedName>
        <fullName evidence="3">C2H2-type domain-containing protein</fullName>
    </submittedName>
</protein>
<dbReference type="WBParaSite" id="PEQ_0000629101-mRNA-1">
    <property type="protein sequence ID" value="PEQ_0000629101-mRNA-1"/>
    <property type="gene ID" value="PEQ_0000629101"/>
</dbReference>
<reference evidence="3" key="1">
    <citation type="submission" date="2022-11" db="UniProtKB">
        <authorList>
            <consortium name="WormBaseParasite"/>
        </authorList>
    </citation>
    <scope>IDENTIFICATION</scope>
</reference>
<keyword evidence="2" id="KW-1185">Reference proteome</keyword>
<proteinExistence type="predicted"/>
<name>A0A914RID5_PAREQ</name>
<dbReference type="AlphaFoldDB" id="A0A914RID5"/>
<accession>A0A914RID5</accession>
<sequence length="231" mass="24573">MESNLRAYSSGLILDRKRCTKRVDVSSFGHLTCHSCRQTCCDIWDLLKHVFIAHGLRICQEDVPGLPPGALSTGGNVGSAAFCSISILGAAVKTVQHSNKSGFSLNAFCSERLKEIAEKAASCIDAFTGESKIDARALLSPRSAATKASEQLKAANTKSSCTVGNTDDEQSSQSATTRFVTAANAIRNIATPLTAASLTANALHPQQQPPPSHNSLQVLQIRTFSKVKQSL</sequence>